<keyword evidence="4" id="KW-1185">Reference proteome</keyword>
<dbReference type="InterPro" id="IPR036291">
    <property type="entry name" value="NAD(P)-bd_dom_sf"/>
</dbReference>
<name>A0A816HCQ8_ADIRI</name>
<protein>
    <submittedName>
        <fullName evidence="3">Uncharacterized protein</fullName>
    </submittedName>
</protein>
<dbReference type="InterPro" id="IPR002347">
    <property type="entry name" value="SDR_fam"/>
</dbReference>
<comment type="caution">
    <text evidence="3">The sequence shown here is derived from an EMBL/GenBank/DDBJ whole genome shotgun (WGS) entry which is preliminary data.</text>
</comment>
<evidence type="ECO:0000256" key="2">
    <source>
        <dbReference type="ARBA" id="ARBA00023002"/>
    </source>
</evidence>
<organism evidence="3 4">
    <name type="scientific">Adineta ricciae</name>
    <name type="common">Rotifer</name>
    <dbReference type="NCBI Taxonomy" id="249248"/>
    <lineage>
        <taxon>Eukaryota</taxon>
        <taxon>Metazoa</taxon>
        <taxon>Spiralia</taxon>
        <taxon>Gnathifera</taxon>
        <taxon>Rotifera</taxon>
        <taxon>Eurotatoria</taxon>
        <taxon>Bdelloidea</taxon>
        <taxon>Adinetida</taxon>
        <taxon>Adinetidae</taxon>
        <taxon>Adineta</taxon>
    </lineage>
</organism>
<evidence type="ECO:0000313" key="4">
    <source>
        <dbReference type="Proteomes" id="UP000663828"/>
    </source>
</evidence>
<gene>
    <name evidence="3" type="ORF">XAT740_LOCUS61371</name>
</gene>
<dbReference type="SUPFAM" id="SSF51735">
    <property type="entry name" value="NAD(P)-binding Rossmann-fold domains"/>
    <property type="match status" value="1"/>
</dbReference>
<keyword evidence="2" id="KW-0560">Oxidoreductase</keyword>
<sequence>VNHLSHFYLVKSFLPELELGAPSRVIMVSSVLNKFQGINWEDIQWEQNYDKWLAYGQSKTANILFALQMNELYKSKGICSFALNPGAIMTNLQNVLSKEEQQSMGYFKDDGSLADFFKSVQQGAATSVYAALDPQLVHSKEIYLENCQLSNVVNDNKTEFVGRATHAADLNEAKKLWILSENLLENCRKT</sequence>
<comment type="similarity">
    <text evidence="1">Belongs to the short-chain dehydrogenases/reductases (SDR) family.</text>
</comment>
<dbReference type="Gene3D" id="3.40.50.720">
    <property type="entry name" value="NAD(P)-binding Rossmann-like Domain"/>
    <property type="match status" value="1"/>
</dbReference>
<reference evidence="3" key="1">
    <citation type="submission" date="2021-02" db="EMBL/GenBank/DDBJ databases">
        <authorList>
            <person name="Nowell W R."/>
        </authorList>
    </citation>
    <scope>NUCLEOTIDE SEQUENCE</scope>
</reference>
<evidence type="ECO:0000313" key="3">
    <source>
        <dbReference type="EMBL" id="CAF1684069.1"/>
    </source>
</evidence>
<accession>A0A816HCQ8</accession>
<dbReference type="EMBL" id="CAJNOR010016062">
    <property type="protein sequence ID" value="CAF1684069.1"/>
    <property type="molecule type" value="Genomic_DNA"/>
</dbReference>
<dbReference type="GO" id="GO:0016491">
    <property type="term" value="F:oxidoreductase activity"/>
    <property type="evidence" value="ECO:0007669"/>
    <property type="project" value="UniProtKB-KW"/>
</dbReference>
<evidence type="ECO:0000256" key="1">
    <source>
        <dbReference type="ARBA" id="ARBA00006484"/>
    </source>
</evidence>
<dbReference type="PANTHER" id="PTHR24320:SF283">
    <property type="entry name" value="RETINOL DEHYDROGENASE 11"/>
    <property type="match status" value="1"/>
</dbReference>
<dbReference type="Pfam" id="PF00106">
    <property type="entry name" value="adh_short"/>
    <property type="match status" value="1"/>
</dbReference>
<dbReference type="Proteomes" id="UP000663828">
    <property type="component" value="Unassembled WGS sequence"/>
</dbReference>
<feature type="non-terminal residue" evidence="3">
    <location>
        <position position="1"/>
    </location>
</feature>
<dbReference type="PANTHER" id="PTHR24320">
    <property type="entry name" value="RETINOL DEHYDROGENASE"/>
    <property type="match status" value="1"/>
</dbReference>
<dbReference type="AlphaFoldDB" id="A0A816HCQ8"/>
<proteinExistence type="inferred from homology"/>